<keyword evidence="5" id="KW-1185">Reference proteome</keyword>
<keyword evidence="2" id="KW-0012">Acyltransferase</keyword>
<sequence length="152" mass="17009">MGSLQLIPLTDDTGQITKPELLQSAAALHRQLRPMLPEDGLAYLSKMQRVCRYGARLVLACNEQGQPLGLALYRLYENTYEDLRLYVDDLVTDEAARSQGVGSQLIAWCEAHARAAGCGYIVLDSGTWRTQAHKLYFRLGFVISSFHFTKSL</sequence>
<protein>
    <submittedName>
        <fullName evidence="4">GNAT family N-acetyltransferase</fullName>
    </submittedName>
</protein>
<evidence type="ECO:0000256" key="1">
    <source>
        <dbReference type="ARBA" id="ARBA00022679"/>
    </source>
</evidence>
<evidence type="ECO:0000313" key="4">
    <source>
        <dbReference type="EMBL" id="MDC7717106.1"/>
    </source>
</evidence>
<feature type="domain" description="N-acetyltransferase" evidence="3">
    <location>
        <begin position="16"/>
        <end position="152"/>
    </location>
</feature>
<dbReference type="PROSITE" id="PS51186">
    <property type="entry name" value="GNAT"/>
    <property type="match status" value="1"/>
</dbReference>
<dbReference type="EMBL" id="JAQQLF010000008">
    <property type="protein sequence ID" value="MDC7717106.1"/>
    <property type="molecule type" value="Genomic_DNA"/>
</dbReference>
<dbReference type="PANTHER" id="PTHR43877:SF2">
    <property type="entry name" value="AMINOALKYLPHOSPHONATE N-ACETYLTRANSFERASE-RELATED"/>
    <property type="match status" value="1"/>
</dbReference>
<reference evidence="4 5" key="1">
    <citation type="submission" date="2023-01" db="EMBL/GenBank/DDBJ databases">
        <title>Novel species of the genus Vogesella isolated from rivers.</title>
        <authorList>
            <person name="Lu H."/>
        </authorList>
    </citation>
    <scope>NUCLEOTIDE SEQUENCE [LARGE SCALE GENOMIC DNA]</scope>
    <source>
        <strain evidence="4 5">DC21W</strain>
    </source>
</reference>
<dbReference type="PANTHER" id="PTHR43877">
    <property type="entry name" value="AMINOALKYLPHOSPHONATE N-ACETYLTRANSFERASE-RELATED-RELATED"/>
    <property type="match status" value="1"/>
</dbReference>
<accession>A0ABT5IX25</accession>
<dbReference type="InterPro" id="IPR016181">
    <property type="entry name" value="Acyl_CoA_acyltransferase"/>
</dbReference>
<gene>
    <name evidence="4" type="ORF">PQU95_07730</name>
</gene>
<dbReference type="Pfam" id="PF00583">
    <property type="entry name" value="Acetyltransf_1"/>
    <property type="match status" value="1"/>
</dbReference>
<evidence type="ECO:0000256" key="2">
    <source>
        <dbReference type="ARBA" id="ARBA00023315"/>
    </source>
</evidence>
<dbReference type="CDD" id="cd04301">
    <property type="entry name" value="NAT_SF"/>
    <property type="match status" value="1"/>
</dbReference>
<dbReference type="SUPFAM" id="SSF55729">
    <property type="entry name" value="Acyl-CoA N-acyltransferases (Nat)"/>
    <property type="match status" value="1"/>
</dbReference>
<proteinExistence type="predicted"/>
<comment type="caution">
    <text evidence="4">The sequence shown here is derived from an EMBL/GenBank/DDBJ whole genome shotgun (WGS) entry which is preliminary data.</text>
</comment>
<evidence type="ECO:0000313" key="5">
    <source>
        <dbReference type="Proteomes" id="UP001219956"/>
    </source>
</evidence>
<dbReference type="Gene3D" id="3.40.630.30">
    <property type="match status" value="1"/>
</dbReference>
<dbReference type="InterPro" id="IPR000182">
    <property type="entry name" value="GNAT_dom"/>
</dbReference>
<name>A0ABT5IX25_9NEIS</name>
<dbReference type="Proteomes" id="UP001219956">
    <property type="component" value="Unassembled WGS sequence"/>
</dbReference>
<organism evidence="4 5">
    <name type="scientific">Vogesella aquatica</name>
    <dbReference type="NCBI Taxonomy" id="2984206"/>
    <lineage>
        <taxon>Bacteria</taxon>
        <taxon>Pseudomonadati</taxon>
        <taxon>Pseudomonadota</taxon>
        <taxon>Betaproteobacteria</taxon>
        <taxon>Neisseriales</taxon>
        <taxon>Chromobacteriaceae</taxon>
        <taxon>Vogesella</taxon>
    </lineage>
</organism>
<dbReference type="InterPro" id="IPR050832">
    <property type="entry name" value="Bact_Acetyltransf"/>
</dbReference>
<evidence type="ECO:0000259" key="3">
    <source>
        <dbReference type="PROSITE" id="PS51186"/>
    </source>
</evidence>
<dbReference type="RefSeq" id="WP_272751456.1">
    <property type="nucleotide sequence ID" value="NZ_JAQQLF010000008.1"/>
</dbReference>
<keyword evidence="1" id="KW-0808">Transferase</keyword>